<dbReference type="InterPro" id="IPR028096">
    <property type="entry name" value="EfeO_Cupredoxin"/>
</dbReference>
<dbReference type="EMBL" id="AZGO01000012">
    <property type="protein sequence ID" value="KRM37756.1"/>
    <property type="molecule type" value="Genomic_DNA"/>
</dbReference>
<evidence type="ECO:0000313" key="2">
    <source>
        <dbReference type="EMBL" id="KRM37756.1"/>
    </source>
</evidence>
<dbReference type="AlphaFoldDB" id="A0A922TN80"/>
<dbReference type="SUPFAM" id="SSF49503">
    <property type="entry name" value="Cupredoxins"/>
    <property type="match status" value="1"/>
</dbReference>
<dbReference type="Gene3D" id="2.60.40.420">
    <property type="entry name" value="Cupredoxins - blue copper proteins"/>
    <property type="match status" value="1"/>
</dbReference>
<protein>
    <recommendedName>
        <fullName evidence="1">EfeO-type cupredoxin-like domain-containing protein</fullName>
    </recommendedName>
</protein>
<organism evidence="2 3">
    <name type="scientific">Limosilactobacillus pontis DSM 8475</name>
    <dbReference type="NCBI Taxonomy" id="1423794"/>
    <lineage>
        <taxon>Bacteria</taxon>
        <taxon>Bacillati</taxon>
        <taxon>Bacillota</taxon>
        <taxon>Bacilli</taxon>
        <taxon>Lactobacillales</taxon>
        <taxon>Lactobacillaceae</taxon>
        <taxon>Limosilactobacillus</taxon>
    </lineage>
</organism>
<name>A0A922TN80_9LACO</name>
<comment type="caution">
    <text evidence="2">The sequence shown here is derived from an EMBL/GenBank/DDBJ whole genome shotgun (WGS) entry which is preliminary data.</text>
</comment>
<accession>A0A922TN80</accession>
<feature type="domain" description="EfeO-type cupredoxin-like" evidence="1">
    <location>
        <begin position="2"/>
        <end position="86"/>
    </location>
</feature>
<reference evidence="2 3" key="1">
    <citation type="journal article" date="2015" name="Genome Announc.">
        <title>Expanding the biotechnology potential of lactobacilli through comparative genomics of 213 strains and associated genera.</title>
        <authorList>
            <person name="Sun Z."/>
            <person name="Harris H.M."/>
            <person name="McCann A."/>
            <person name="Guo C."/>
            <person name="Argimon S."/>
            <person name="Zhang W."/>
            <person name="Yang X."/>
            <person name="Jeffery I.B."/>
            <person name="Cooney J.C."/>
            <person name="Kagawa T.F."/>
            <person name="Liu W."/>
            <person name="Song Y."/>
            <person name="Salvetti E."/>
            <person name="Wrobel A."/>
            <person name="Rasinkangas P."/>
            <person name="Parkhill J."/>
            <person name="Rea M.C."/>
            <person name="O'Sullivan O."/>
            <person name="Ritari J."/>
            <person name="Douillard F.P."/>
            <person name="Paul Ross R."/>
            <person name="Yang R."/>
            <person name="Briner A.E."/>
            <person name="Felis G.E."/>
            <person name="de Vos W.M."/>
            <person name="Barrangou R."/>
            <person name="Klaenhammer T.R."/>
            <person name="Caufield P.W."/>
            <person name="Cui Y."/>
            <person name="Zhang H."/>
            <person name="O'Toole P.W."/>
        </authorList>
    </citation>
    <scope>NUCLEOTIDE SEQUENCE [LARGE SCALE GENOMIC DNA]</scope>
    <source>
        <strain evidence="2 3">DSM 8475</strain>
    </source>
</reference>
<evidence type="ECO:0000313" key="3">
    <source>
        <dbReference type="Proteomes" id="UP000051085"/>
    </source>
</evidence>
<dbReference type="Proteomes" id="UP000051085">
    <property type="component" value="Unassembled WGS sequence"/>
</dbReference>
<proteinExistence type="predicted"/>
<dbReference type="InterPro" id="IPR008972">
    <property type="entry name" value="Cupredoxin"/>
</dbReference>
<gene>
    <name evidence="2" type="ORF">FD34_GL001034</name>
</gene>
<dbReference type="Pfam" id="PF13473">
    <property type="entry name" value="Cupredoxin_1"/>
    <property type="match status" value="1"/>
</dbReference>
<sequence>MENTVKINVNNGYEPQTVTVPKGQSTRLVFNRTNPSACLAAVQSNDLGFKQDLPLNEDVTVTINPQQAGEYDYACGMDMFRGKVVVK</sequence>
<evidence type="ECO:0000259" key="1">
    <source>
        <dbReference type="Pfam" id="PF13473"/>
    </source>
</evidence>